<keyword evidence="2" id="KW-1185">Reference proteome</keyword>
<sequence>MELLIEAVKSSPEAREHVTEILLEEKARKEYARLSGVTSLEGMKRWREVQPDVQERFLSNVFCGNCGVVRIKDYTVQLMPYGIVLEGVCSTCSRKVARVVE</sequence>
<dbReference type="AlphaFoldDB" id="A0AA96LEM1"/>
<gene>
    <name evidence="1" type="ORF">MJA45_04540</name>
</gene>
<proteinExistence type="predicted"/>
<organism evidence="1 2">
    <name type="scientific">Paenibacillus aurantius</name>
    <dbReference type="NCBI Taxonomy" id="2918900"/>
    <lineage>
        <taxon>Bacteria</taxon>
        <taxon>Bacillati</taxon>
        <taxon>Bacillota</taxon>
        <taxon>Bacilli</taxon>
        <taxon>Bacillales</taxon>
        <taxon>Paenibacillaceae</taxon>
        <taxon>Paenibacillus</taxon>
    </lineage>
</organism>
<evidence type="ECO:0000313" key="2">
    <source>
        <dbReference type="Proteomes" id="UP001305702"/>
    </source>
</evidence>
<dbReference type="KEGG" id="paun:MJA45_04540"/>
<protein>
    <submittedName>
        <fullName evidence="1">Uncharacterized protein</fullName>
    </submittedName>
</protein>
<name>A0AA96LEM1_9BACL</name>
<dbReference type="Proteomes" id="UP001305702">
    <property type="component" value="Chromosome"/>
</dbReference>
<evidence type="ECO:0000313" key="1">
    <source>
        <dbReference type="EMBL" id="WNQ12321.1"/>
    </source>
</evidence>
<accession>A0AA96LEM1</accession>
<dbReference type="RefSeq" id="WP_315606098.1">
    <property type="nucleotide sequence ID" value="NZ_CP130318.1"/>
</dbReference>
<reference evidence="1 2" key="1">
    <citation type="submission" date="2022-02" db="EMBL/GenBank/DDBJ databases">
        <title>Paenibacillus sp. MBLB1776 Whole Genome Shotgun Sequencing.</title>
        <authorList>
            <person name="Hwang C.Y."/>
            <person name="Cho E.-S."/>
            <person name="Seo M.-J."/>
        </authorList>
    </citation>
    <scope>NUCLEOTIDE SEQUENCE [LARGE SCALE GENOMIC DNA]</scope>
    <source>
        <strain evidence="1 2">MBLB1776</strain>
    </source>
</reference>
<dbReference type="EMBL" id="CP130318">
    <property type="protein sequence ID" value="WNQ12321.1"/>
    <property type="molecule type" value="Genomic_DNA"/>
</dbReference>